<comment type="subcellular location">
    <subcellularLocation>
        <location evidence="1 6">Cytoplasm</location>
        <location evidence="1 6">Cytoskeleton</location>
    </subcellularLocation>
</comment>
<dbReference type="GO" id="GO:0030175">
    <property type="term" value="C:filopodium"/>
    <property type="evidence" value="ECO:0007669"/>
    <property type="project" value="TreeGrafter"/>
</dbReference>
<dbReference type="Pfam" id="PF06268">
    <property type="entry name" value="Fascin"/>
    <property type="match status" value="2"/>
</dbReference>
<organism evidence="8 9">
    <name type="scientific">Podarcis lilfordi</name>
    <name type="common">Lilford's wall lizard</name>
    <dbReference type="NCBI Taxonomy" id="74358"/>
    <lineage>
        <taxon>Eukaryota</taxon>
        <taxon>Metazoa</taxon>
        <taxon>Chordata</taxon>
        <taxon>Craniata</taxon>
        <taxon>Vertebrata</taxon>
        <taxon>Euteleostomi</taxon>
        <taxon>Lepidosauria</taxon>
        <taxon>Squamata</taxon>
        <taxon>Bifurcata</taxon>
        <taxon>Unidentata</taxon>
        <taxon>Episquamata</taxon>
        <taxon>Laterata</taxon>
        <taxon>Lacertibaenia</taxon>
        <taxon>Lacertidae</taxon>
        <taxon>Podarcis</taxon>
    </lineage>
</organism>
<protein>
    <recommendedName>
        <fullName evidence="6">Fascin</fullName>
    </recommendedName>
</protein>
<dbReference type="PANTHER" id="PTHR10551:SF1">
    <property type="entry name" value="FASCIN-3"/>
    <property type="match status" value="1"/>
</dbReference>
<comment type="similarity">
    <text evidence="2 6">Belongs to the fascin family.</text>
</comment>
<feature type="domain" description="Fascin-like" evidence="7">
    <location>
        <begin position="269"/>
        <end position="366"/>
    </location>
</feature>
<dbReference type="FunFam" id="2.80.10.50:FF:000055">
    <property type="entry name" value="Fascin"/>
    <property type="match status" value="1"/>
</dbReference>
<dbReference type="InterPro" id="IPR024703">
    <property type="entry name" value="Fascin_metazoans"/>
</dbReference>
<dbReference type="GO" id="GO:0016477">
    <property type="term" value="P:cell migration"/>
    <property type="evidence" value="ECO:0007669"/>
    <property type="project" value="TreeGrafter"/>
</dbReference>
<dbReference type="GO" id="GO:0030027">
    <property type="term" value="C:lamellipodium"/>
    <property type="evidence" value="ECO:0007669"/>
    <property type="project" value="TreeGrafter"/>
</dbReference>
<name>A0AA35KYT4_9SAUR</name>
<evidence type="ECO:0000256" key="3">
    <source>
        <dbReference type="ARBA" id="ARBA00022490"/>
    </source>
</evidence>
<dbReference type="Gene3D" id="2.80.10.50">
    <property type="match status" value="4"/>
</dbReference>
<dbReference type="GO" id="GO:0030674">
    <property type="term" value="F:protein-macromolecule adaptor activity"/>
    <property type="evidence" value="ECO:0007669"/>
    <property type="project" value="InterPro"/>
</dbReference>
<dbReference type="GO" id="GO:0015629">
    <property type="term" value="C:actin cytoskeleton"/>
    <property type="evidence" value="ECO:0007669"/>
    <property type="project" value="TreeGrafter"/>
</dbReference>
<dbReference type="GO" id="GO:0005902">
    <property type="term" value="C:microvillus"/>
    <property type="evidence" value="ECO:0007669"/>
    <property type="project" value="TreeGrafter"/>
</dbReference>
<dbReference type="GO" id="GO:0031253">
    <property type="term" value="C:cell projection membrane"/>
    <property type="evidence" value="ECO:0007669"/>
    <property type="project" value="TreeGrafter"/>
</dbReference>
<dbReference type="GO" id="GO:0051017">
    <property type="term" value="P:actin filament bundle assembly"/>
    <property type="evidence" value="ECO:0007669"/>
    <property type="project" value="TreeGrafter"/>
</dbReference>
<dbReference type="GO" id="GO:0005737">
    <property type="term" value="C:cytoplasm"/>
    <property type="evidence" value="ECO:0007669"/>
    <property type="project" value="TreeGrafter"/>
</dbReference>
<evidence type="ECO:0000313" key="9">
    <source>
        <dbReference type="Proteomes" id="UP001178461"/>
    </source>
</evidence>
<evidence type="ECO:0000256" key="5">
    <source>
        <dbReference type="ARBA" id="ARBA00023212"/>
    </source>
</evidence>
<dbReference type="SUPFAM" id="SSF50405">
    <property type="entry name" value="Actin-crosslinking proteins"/>
    <property type="match status" value="4"/>
</dbReference>
<evidence type="ECO:0000256" key="2">
    <source>
        <dbReference type="ARBA" id="ARBA00007415"/>
    </source>
</evidence>
<dbReference type="InterPro" id="IPR022768">
    <property type="entry name" value="Fascin-like_dom"/>
</dbReference>
<evidence type="ECO:0000256" key="1">
    <source>
        <dbReference type="ARBA" id="ARBA00004245"/>
    </source>
</evidence>
<keyword evidence="5 6" id="KW-0206">Cytoskeleton</keyword>
<evidence type="ECO:0000259" key="7">
    <source>
        <dbReference type="Pfam" id="PF06268"/>
    </source>
</evidence>
<keyword evidence="3 6" id="KW-0963">Cytoplasm</keyword>
<dbReference type="AlphaFoldDB" id="A0AA35KYT4"/>
<proteinExistence type="inferred from homology"/>
<dbReference type="GO" id="GO:0030426">
    <property type="term" value="C:growth cone"/>
    <property type="evidence" value="ECO:0007669"/>
    <property type="project" value="TreeGrafter"/>
</dbReference>
<dbReference type="PANTHER" id="PTHR10551">
    <property type="entry name" value="FASCIN"/>
    <property type="match status" value="1"/>
</dbReference>
<dbReference type="InterPro" id="IPR008999">
    <property type="entry name" value="Actin-crosslinking"/>
</dbReference>
<dbReference type="GO" id="GO:0051015">
    <property type="term" value="F:actin filament binding"/>
    <property type="evidence" value="ECO:0007669"/>
    <property type="project" value="InterPro"/>
</dbReference>
<dbReference type="InterPro" id="IPR010431">
    <property type="entry name" value="Fascin"/>
</dbReference>
<accession>A0AA35KYT4</accession>
<evidence type="ECO:0000313" key="8">
    <source>
        <dbReference type="EMBL" id="CAI5786750.1"/>
    </source>
</evidence>
<keyword evidence="4 6" id="KW-0009">Actin-binding</keyword>
<dbReference type="EMBL" id="OX395135">
    <property type="protein sequence ID" value="CAI5786750.1"/>
    <property type="molecule type" value="Genomic_DNA"/>
</dbReference>
<dbReference type="Proteomes" id="UP001178461">
    <property type="component" value="Chromosome 10"/>
</dbReference>
<evidence type="ECO:0000256" key="4">
    <source>
        <dbReference type="ARBA" id="ARBA00023203"/>
    </source>
</evidence>
<evidence type="ECO:0000256" key="6">
    <source>
        <dbReference type="PIRNR" id="PIRNR005682"/>
    </source>
</evidence>
<gene>
    <name evidence="8" type="ORF">PODLI_1B026856</name>
</gene>
<sequence>MQIGLVNWTGGYLTGECYGDGVSVLGNSLGKKQTWDLEVTTKPGKLTLAVLRGHQGRCLLVDADGTVRCGHLASGRQSQFVLEVHSSGAWSLQHLESKKFLESDGEDVFCVCRELTRRHMWMPQLAMHAHVVLFNPSSRLYARTDPELNRVWVDTPVPYCEECGFVLRLRCGVCHLETSNHKFVSRLEKLAKKPSAETAFHLNLRPGCLAFLTDREGHILYPQGSRGLLCLGDCPEDNEEWFVIKRCPQWVSLRTRAKKYMGILCDSEVYAGSKKATPMSTFLFHVSPDAQTVQLKDINHKYLAQREFQSVMADGCSKEPETHFSILWHYGKILLRALNGRYLGTLPVGLVVARAMQPGPHEEFGLRLANRSFLLLRGCYGYVGSSSCHEALQCNLLEPDCIELLPCKEGIYHFQSRGKSFWCLTSEGTFSPWGKFALNFCVEIRGNNLLAVLGPNGYFLRADREGCLLADSEEVTCECLWEF</sequence>
<reference evidence="8" key="1">
    <citation type="submission" date="2022-12" db="EMBL/GenBank/DDBJ databases">
        <authorList>
            <person name="Alioto T."/>
            <person name="Alioto T."/>
            <person name="Gomez Garrido J."/>
        </authorList>
    </citation>
    <scope>NUCLEOTIDE SEQUENCE</scope>
</reference>
<dbReference type="GO" id="GO:0007163">
    <property type="term" value="P:establishment or maintenance of cell polarity"/>
    <property type="evidence" value="ECO:0007669"/>
    <property type="project" value="TreeGrafter"/>
</dbReference>
<feature type="domain" description="Fascin-like" evidence="7">
    <location>
        <begin position="11"/>
        <end position="110"/>
    </location>
</feature>
<dbReference type="GO" id="GO:0001726">
    <property type="term" value="C:ruffle"/>
    <property type="evidence" value="ECO:0007669"/>
    <property type="project" value="TreeGrafter"/>
</dbReference>
<dbReference type="PIRSF" id="PIRSF005682">
    <property type="entry name" value="Fascin"/>
    <property type="match status" value="1"/>
</dbReference>
<keyword evidence="9" id="KW-1185">Reference proteome</keyword>